<dbReference type="eggNOG" id="KOG2614">
    <property type="taxonomic scope" value="Eukaryota"/>
</dbReference>
<evidence type="ECO:0000256" key="2">
    <source>
        <dbReference type="ARBA" id="ARBA00022630"/>
    </source>
</evidence>
<dbReference type="GO" id="GO:0071949">
    <property type="term" value="F:FAD binding"/>
    <property type="evidence" value="ECO:0007669"/>
    <property type="project" value="InterPro"/>
</dbReference>
<dbReference type="Pfam" id="PF13450">
    <property type="entry name" value="NAD_binding_8"/>
    <property type="match status" value="1"/>
</dbReference>
<dbReference type="InParanoid" id="A8NN78"/>
<comment type="caution">
    <text evidence="7">The sequence shown here is derived from an EMBL/GenBank/DDBJ whole genome shotgun (WGS) entry which is preliminary data.</text>
</comment>
<sequence length="443" mass="49163">MPTDFSLQTEKAPISLKFLVVGGGIGGLAAAYALRSAGHSVLLVEKTDGNPRISQTCDAVKMYNGGTGLYIGSMITQESFLQHLGADYRFVKHGDLHSLLFKAASDIGVNFLFNTEVTSADTHSVTVSLRNGDVLKADVIVGADGYDSVIRAAISGPADDGFNPDLHQKKVWITFSLPAEVLQQDEDLHFLADQSNWVIALGDGFIFSGNLAPNGEELVVSIQYDTDRPLEEGDDKWKNQTSPLDKWGIDYSKMEPRIVKLLRQAKEYSSRVCIVRPNLDSLVCDNARAVLVGEAGKPLLPSGHHTPAMALEDAQTLGILFSKIRHPDQVPQLLTAYEEIRQPRALTIQHYEMQHQSMLACPSGPIMEQRDAILRQALAYRDWEEMDEATFKMVWGDELDICSYDAAEKVEDWWTQWGSYFDRSNERRKSIDLPTLVQVSVSS</sequence>
<dbReference type="STRING" id="240176.A8NN78"/>
<keyword evidence="2" id="KW-0285">Flavoprotein</keyword>
<dbReference type="AlphaFoldDB" id="A8NN78"/>
<keyword evidence="8" id="KW-1185">Reference proteome</keyword>
<dbReference type="PANTHER" id="PTHR13789">
    <property type="entry name" value="MONOOXYGENASE"/>
    <property type="match status" value="1"/>
</dbReference>
<evidence type="ECO:0000259" key="6">
    <source>
        <dbReference type="Pfam" id="PF01494"/>
    </source>
</evidence>
<organism evidence="7 8">
    <name type="scientific">Coprinopsis cinerea (strain Okayama-7 / 130 / ATCC MYA-4618 / FGSC 9003)</name>
    <name type="common">Inky cap fungus</name>
    <name type="synonym">Hormographiella aspergillata</name>
    <dbReference type="NCBI Taxonomy" id="240176"/>
    <lineage>
        <taxon>Eukaryota</taxon>
        <taxon>Fungi</taxon>
        <taxon>Dikarya</taxon>
        <taxon>Basidiomycota</taxon>
        <taxon>Agaricomycotina</taxon>
        <taxon>Agaricomycetes</taxon>
        <taxon>Agaricomycetidae</taxon>
        <taxon>Agaricales</taxon>
        <taxon>Agaricineae</taxon>
        <taxon>Psathyrellaceae</taxon>
        <taxon>Coprinopsis</taxon>
    </lineage>
</organism>
<dbReference type="SUPFAM" id="SSF51905">
    <property type="entry name" value="FAD/NAD(P)-binding domain"/>
    <property type="match status" value="1"/>
</dbReference>
<keyword evidence="5" id="KW-0503">Monooxygenase</keyword>
<evidence type="ECO:0000256" key="1">
    <source>
        <dbReference type="ARBA" id="ARBA00007992"/>
    </source>
</evidence>
<dbReference type="GeneID" id="6011591"/>
<dbReference type="PRINTS" id="PR00420">
    <property type="entry name" value="RNGMNOXGNASE"/>
</dbReference>
<dbReference type="VEuPathDB" id="FungiDB:CC1G_06468"/>
<name>A8NN78_COPC7</name>
<accession>A8NN78</accession>
<dbReference type="InterPro" id="IPR050493">
    <property type="entry name" value="FAD-dep_Monooxygenase_BioMet"/>
</dbReference>
<evidence type="ECO:0000313" key="7">
    <source>
        <dbReference type="EMBL" id="EAU86707.2"/>
    </source>
</evidence>
<keyword evidence="3" id="KW-0274">FAD</keyword>
<comment type="similarity">
    <text evidence="1">Belongs to the paxM FAD-dependent monooxygenase family.</text>
</comment>
<evidence type="ECO:0000256" key="3">
    <source>
        <dbReference type="ARBA" id="ARBA00022827"/>
    </source>
</evidence>
<dbReference type="Proteomes" id="UP000001861">
    <property type="component" value="Unassembled WGS sequence"/>
</dbReference>
<evidence type="ECO:0000313" key="8">
    <source>
        <dbReference type="Proteomes" id="UP000001861"/>
    </source>
</evidence>
<evidence type="ECO:0000256" key="5">
    <source>
        <dbReference type="ARBA" id="ARBA00023033"/>
    </source>
</evidence>
<proteinExistence type="inferred from homology"/>
<reference evidence="7 8" key="1">
    <citation type="journal article" date="2010" name="Proc. Natl. Acad. Sci. U.S.A.">
        <title>Insights into evolution of multicellular fungi from the assembled chromosomes of the mushroom Coprinopsis cinerea (Coprinus cinereus).</title>
        <authorList>
            <person name="Stajich J.E."/>
            <person name="Wilke S.K."/>
            <person name="Ahren D."/>
            <person name="Au C.H."/>
            <person name="Birren B.W."/>
            <person name="Borodovsky M."/>
            <person name="Burns C."/>
            <person name="Canback B."/>
            <person name="Casselton L.A."/>
            <person name="Cheng C.K."/>
            <person name="Deng J."/>
            <person name="Dietrich F.S."/>
            <person name="Fargo D.C."/>
            <person name="Farman M.L."/>
            <person name="Gathman A.C."/>
            <person name="Goldberg J."/>
            <person name="Guigo R."/>
            <person name="Hoegger P.J."/>
            <person name="Hooker J.B."/>
            <person name="Huggins A."/>
            <person name="James T.Y."/>
            <person name="Kamada T."/>
            <person name="Kilaru S."/>
            <person name="Kodira C."/>
            <person name="Kues U."/>
            <person name="Kupfer D."/>
            <person name="Kwan H.S."/>
            <person name="Lomsadze A."/>
            <person name="Li W."/>
            <person name="Lilly W.W."/>
            <person name="Ma L.J."/>
            <person name="Mackey A.J."/>
            <person name="Manning G."/>
            <person name="Martin F."/>
            <person name="Muraguchi H."/>
            <person name="Natvig D.O."/>
            <person name="Palmerini H."/>
            <person name="Ramesh M.A."/>
            <person name="Rehmeyer C.J."/>
            <person name="Roe B.A."/>
            <person name="Shenoy N."/>
            <person name="Stanke M."/>
            <person name="Ter-Hovhannisyan V."/>
            <person name="Tunlid A."/>
            <person name="Velagapudi R."/>
            <person name="Vision T.J."/>
            <person name="Zeng Q."/>
            <person name="Zolan M.E."/>
            <person name="Pukkila P.J."/>
        </authorList>
    </citation>
    <scope>NUCLEOTIDE SEQUENCE [LARGE SCALE GENOMIC DNA]</scope>
    <source>
        <strain evidence="8">Okayama-7 / 130 / ATCC MYA-4618 / FGSC 9003</strain>
    </source>
</reference>
<feature type="domain" description="FAD-binding" evidence="6">
    <location>
        <begin position="95"/>
        <end position="345"/>
    </location>
</feature>
<dbReference type="EMBL" id="AACS02000012">
    <property type="protein sequence ID" value="EAU86707.2"/>
    <property type="molecule type" value="Genomic_DNA"/>
</dbReference>
<dbReference type="OMA" id="ATHIWER"/>
<dbReference type="InterPro" id="IPR036188">
    <property type="entry name" value="FAD/NAD-bd_sf"/>
</dbReference>
<dbReference type="GO" id="GO:0004497">
    <property type="term" value="F:monooxygenase activity"/>
    <property type="evidence" value="ECO:0007669"/>
    <property type="project" value="UniProtKB-KW"/>
</dbReference>
<dbReference type="PANTHER" id="PTHR13789:SF309">
    <property type="entry name" value="PUTATIVE (AFU_ORTHOLOGUE AFUA_6G14510)-RELATED"/>
    <property type="match status" value="1"/>
</dbReference>
<gene>
    <name evidence="7" type="ORF">CC1G_06468</name>
</gene>
<dbReference type="KEGG" id="cci:CC1G_06468"/>
<dbReference type="Pfam" id="PF01494">
    <property type="entry name" value="FAD_binding_3"/>
    <property type="match status" value="1"/>
</dbReference>
<dbReference type="OrthoDB" id="5428495at2759"/>
<evidence type="ECO:0000256" key="4">
    <source>
        <dbReference type="ARBA" id="ARBA00023002"/>
    </source>
</evidence>
<dbReference type="Gene3D" id="3.50.50.60">
    <property type="entry name" value="FAD/NAD(P)-binding domain"/>
    <property type="match status" value="1"/>
</dbReference>
<dbReference type="RefSeq" id="XP_001835065.2">
    <property type="nucleotide sequence ID" value="XM_001835013.2"/>
</dbReference>
<dbReference type="InterPro" id="IPR002938">
    <property type="entry name" value="FAD-bd"/>
</dbReference>
<dbReference type="HOGENOM" id="CLU_009665_19_3_1"/>
<protein>
    <recommendedName>
        <fullName evidence="6">FAD-binding domain-containing protein</fullName>
    </recommendedName>
</protein>
<keyword evidence="4" id="KW-0560">Oxidoreductase</keyword>